<dbReference type="HAMAP" id="MF_02215">
    <property type="entry name" value="UbiJ"/>
    <property type="match status" value="1"/>
</dbReference>
<evidence type="ECO:0000256" key="2">
    <source>
        <dbReference type="SAM" id="Coils"/>
    </source>
</evidence>
<evidence type="ECO:0000256" key="1">
    <source>
        <dbReference type="HAMAP-Rule" id="MF_02215"/>
    </source>
</evidence>
<sequence length="216" mass="23653">METPAPNAWLPRPLRTFAGRALERALERAFALDPDSARRLAALEGRSIRLDLDGPALALTLTVTDGRLRVGPPRADSTLRVAATPGSLLAMALRRGGEHLAPGRVAIAGDAELARQLERLAARFAPDVEEAFAQTFGDVLGVPLWRALRDALAHVRESAAHLAEDGADWLRDEARLAVPRGELEDFLDGVDDLRERAERLESRLARLDARVRERRG</sequence>
<dbReference type="InterPro" id="IPR003033">
    <property type="entry name" value="SCP2_sterol-bd_dom"/>
</dbReference>
<reference evidence="5" key="1">
    <citation type="submission" date="2018-04" db="EMBL/GenBank/DDBJ databases">
        <authorList>
            <person name="Watanabe M."/>
            <person name="Kojima H."/>
        </authorList>
    </citation>
    <scope>NUCLEOTIDE SEQUENCE [LARGE SCALE GENOMIC DNA]</scope>
    <source>
        <strain evidence="5">Dysh456</strain>
    </source>
</reference>
<proteinExistence type="inferred from homology"/>
<dbReference type="Pfam" id="PF02036">
    <property type="entry name" value="SCP2"/>
    <property type="match status" value="1"/>
</dbReference>
<keyword evidence="5" id="KW-1185">Reference proteome</keyword>
<feature type="domain" description="SCP2" evidence="3">
    <location>
        <begin position="26"/>
        <end position="121"/>
    </location>
</feature>
<dbReference type="PANTHER" id="PTHR38693">
    <property type="entry name" value="UBIQUINONE BIOSYNTHESIS PROTEIN UBIJ"/>
    <property type="match status" value="1"/>
</dbReference>
<feature type="coiled-coil region" evidence="2">
    <location>
        <begin position="183"/>
        <end position="210"/>
    </location>
</feature>
<accession>A0A2Z6E7F7</accession>
<comment type="similarity">
    <text evidence="1">Belongs to the UbiJ family.</text>
</comment>
<dbReference type="AlphaFoldDB" id="A0A2Z6E7F7"/>
<keyword evidence="2" id="KW-0175">Coiled coil</keyword>
<gene>
    <name evidence="1" type="primary">ubiJ</name>
    <name evidence="4" type="ORF">ALSL_2352</name>
</gene>
<keyword evidence="4" id="KW-0830">Ubiquinone</keyword>
<dbReference type="RefSeq" id="WP_126539376.1">
    <property type="nucleotide sequence ID" value="NZ_AP018560.1"/>
</dbReference>
<dbReference type="UniPathway" id="UPA00232"/>
<dbReference type="GO" id="GO:0006744">
    <property type="term" value="P:ubiquinone biosynthetic process"/>
    <property type="evidence" value="ECO:0007669"/>
    <property type="project" value="UniProtKB-UniRule"/>
</dbReference>
<dbReference type="OrthoDB" id="5965909at2"/>
<evidence type="ECO:0000259" key="3">
    <source>
        <dbReference type="Pfam" id="PF02036"/>
    </source>
</evidence>
<name>A0A2Z6E7F7_9GAMM</name>
<comment type="function">
    <text evidence="1">Required for ubiquinone (coenzyme Q) biosynthesis. Binds hydrophobic ubiquinone biosynthetic intermediates via its SCP2 domain and is essential for the stability of the Ubi complex. May constitute a docking platform where Ubi enzymes assemble and access their SCP2-bound polyprenyl substrates.</text>
</comment>
<organism evidence="4 5">
    <name type="scientific">Aerosticca soli</name>
    <dbReference type="NCBI Taxonomy" id="2010829"/>
    <lineage>
        <taxon>Bacteria</taxon>
        <taxon>Pseudomonadati</taxon>
        <taxon>Pseudomonadota</taxon>
        <taxon>Gammaproteobacteria</taxon>
        <taxon>Lysobacterales</taxon>
        <taxon>Rhodanobacteraceae</taxon>
        <taxon>Aerosticca</taxon>
    </lineage>
</organism>
<evidence type="ECO:0000313" key="5">
    <source>
        <dbReference type="Proteomes" id="UP000270530"/>
    </source>
</evidence>
<protein>
    <recommendedName>
        <fullName evidence="1">Ubiquinone biosynthesis accessory factor UbiJ</fullName>
    </recommendedName>
</protein>
<reference evidence="5" key="2">
    <citation type="submission" date="2018-06" db="EMBL/GenBank/DDBJ databases">
        <title>Genome sequence of Rhodanobacteraceae bacterium strain Dysh456.</title>
        <authorList>
            <person name="Fukui M."/>
        </authorList>
    </citation>
    <scope>NUCLEOTIDE SEQUENCE [LARGE SCALE GENOMIC DNA]</scope>
    <source>
        <strain evidence="5">Dysh456</strain>
    </source>
</reference>
<keyword evidence="1" id="KW-0963">Cytoplasm</keyword>
<dbReference type="KEGG" id="rbd:ALSL_2352"/>
<comment type="pathway">
    <text evidence="1">Cofactor biosynthesis; ubiquinone biosynthesis.</text>
</comment>
<dbReference type="GO" id="GO:0005737">
    <property type="term" value="C:cytoplasm"/>
    <property type="evidence" value="ECO:0007669"/>
    <property type="project" value="UniProtKB-SubCell"/>
</dbReference>
<evidence type="ECO:0000313" key="4">
    <source>
        <dbReference type="EMBL" id="BBD80977.1"/>
    </source>
</evidence>
<dbReference type="Proteomes" id="UP000270530">
    <property type="component" value="Chromosome"/>
</dbReference>
<dbReference type="InterPro" id="IPR038989">
    <property type="entry name" value="UbiJ"/>
</dbReference>
<comment type="subcellular location">
    <subcellularLocation>
        <location evidence="1">Cytoplasm</location>
    </subcellularLocation>
</comment>
<dbReference type="EMBL" id="AP018560">
    <property type="protein sequence ID" value="BBD80977.1"/>
    <property type="molecule type" value="Genomic_DNA"/>
</dbReference>
<keyword evidence="1" id="KW-0831">Ubiquinone biosynthesis</keyword>
<dbReference type="PANTHER" id="PTHR38693:SF1">
    <property type="entry name" value="UBIQUINONE BIOSYNTHESIS ACCESSORY FACTOR UBIJ"/>
    <property type="match status" value="1"/>
</dbReference>